<feature type="domain" description="Type II secretion system protein GspF" evidence="7">
    <location>
        <begin position="107"/>
        <end position="230"/>
    </location>
</feature>
<comment type="caution">
    <text evidence="8">The sequence shown here is derived from an EMBL/GenBank/DDBJ whole genome shotgun (WGS) entry which is preliminary data.</text>
</comment>
<name>A0A841E7F0_9ACTN</name>
<feature type="transmembrane region" description="Helical" evidence="6">
    <location>
        <begin position="247"/>
        <end position="270"/>
    </location>
</feature>
<evidence type="ECO:0000256" key="4">
    <source>
        <dbReference type="ARBA" id="ARBA00022989"/>
    </source>
</evidence>
<keyword evidence="9" id="KW-1185">Reference proteome</keyword>
<sequence length="280" mass="28878">MPTWPQNADASLFLPHLPAFVLPTAQWLAGHALWLLAAGAAGAVAAAVAPGAAALRLRGLETGGGRRGAGRLFDLRAIPPVRRLRTRIARMAGRESRRRRRAVAELCAVLAAELRAGRSPGEAVVTAVDELDPDSGRELAPLSEAARSGHDVTVALRALAGTRGAGGLGHLAACWRVAADTGAGLAGVVDRLSESLAREEALRRELGAQLAGPRATAVLLSVLPALGLGMATALGGSPLTFLFTTPAGLLCLAAGLALDAAGLFWTHWMVRRVLSESGME</sequence>
<evidence type="ECO:0000259" key="7">
    <source>
        <dbReference type="Pfam" id="PF00482"/>
    </source>
</evidence>
<dbReference type="EMBL" id="JACHLY010000001">
    <property type="protein sequence ID" value="MBB5998936.1"/>
    <property type="molecule type" value="Genomic_DNA"/>
</dbReference>
<proteinExistence type="predicted"/>
<dbReference type="Proteomes" id="UP000578077">
    <property type="component" value="Unassembled WGS sequence"/>
</dbReference>
<organism evidence="8 9">
    <name type="scientific">Streptomonospora salina</name>
    <dbReference type="NCBI Taxonomy" id="104205"/>
    <lineage>
        <taxon>Bacteria</taxon>
        <taxon>Bacillati</taxon>
        <taxon>Actinomycetota</taxon>
        <taxon>Actinomycetes</taxon>
        <taxon>Streptosporangiales</taxon>
        <taxon>Nocardiopsidaceae</taxon>
        <taxon>Streptomonospora</taxon>
    </lineage>
</organism>
<evidence type="ECO:0000256" key="6">
    <source>
        <dbReference type="SAM" id="Phobius"/>
    </source>
</evidence>
<feature type="transmembrane region" description="Helical" evidence="6">
    <location>
        <begin position="215"/>
        <end position="235"/>
    </location>
</feature>
<evidence type="ECO:0000313" key="9">
    <source>
        <dbReference type="Proteomes" id="UP000578077"/>
    </source>
</evidence>
<dbReference type="PANTHER" id="PTHR35007:SF4">
    <property type="entry name" value="CONSERVED TRANSMEMBRANE PROTEIN-RELATED"/>
    <property type="match status" value="1"/>
</dbReference>
<dbReference type="AlphaFoldDB" id="A0A841E7F0"/>
<dbReference type="Pfam" id="PF00482">
    <property type="entry name" value="T2SSF"/>
    <property type="match status" value="1"/>
</dbReference>
<evidence type="ECO:0000256" key="2">
    <source>
        <dbReference type="ARBA" id="ARBA00022475"/>
    </source>
</evidence>
<reference evidence="8 9" key="1">
    <citation type="submission" date="2020-08" db="EMBL/GenBank/DDBJ databases">
        <title>Sequencing the genomes of 1000 actinobacteria strains.</title>
        <authorList>
            <person name="Klenk H.-P."/>
        </authorList>
    </citation>
    <scope>NUCLEOTIDE SEQUENCE [LARGE SCALE GENOMIC DNA]</scope>
    <source>
        <strain evidence="8 9">DSM 44593</strain>
    </source>
</reference>
<keyword evidence="4 6" id="KW-1133">Transmembrane helix</keyword>
<evidence type="ECO:0000313" key="8">
    <source>
        <dbReference type="EMBL" id="MBB5998936.1"/>
    </source>
</evidence>
<comment type="subcellular location">
    <subcellularLocation>
        <location evidence="1">Cell membrane</location>
        <topology evidence="1">Multi-pass membrane protein</topology>
    </subcellularLocation>
</comment>
<protein>
    <submittedName>
        <fullName evidence="8">Tight adherence protein B</fullName>
    </submittedName>
</protein>
<dbReference type="PANTHER" id="PTHR35007">
    <property type="entry name" value="INTEGRAL MEMBRANE PROTEIN-RELATED"/>
    <property type="match status" value="1"/>
</dbReference>
<keyword evidence="3 6" id="KW-0812">Transmembrane</keyword>
<keyword evidence="5 6" id="KW-0472">Membrane</keyword>
<evidence type="ECO:0000256" key="1">
    <source>
        <dbReference type="ARBA" id="ARBA00004651"/>
    </source>
</evidence>
<feature type="transmembrane region" description="Helical" evidence="6">
    <location>
        <begin position="32"/>
        <end position="57"/>
    </location>
</feature>
<gene>
    <name evidence="8" type="ORF">HNR25_002687</name>
</gene>
<accession>A0A841E7F0</accession>
<dbReference type="RefSeq" id="WP_184635520.1">
    <property type="nucleotide sequence ID" value="NZ_BAABKT010000043.1"/>
</dbReference>
<dbReference type="InterPro" id="IPR018076">
    <property type="entry name" value="T2SS_GspF_dom"/>
</dbReference>
<keyword evidence="2" id="KW-1003">Cell membrane</keyword>
<evidence type="ECO:0000256" key="5">
    <source>
        <dbReference type="ARBA" id="ARBA00023136"/>
    </source>
</evidence>
<dbReference type="GO" id="GO:0005886">
    <property type="term" value="C:plasma membrane"/>
    <property type="evidence" value="ECO:0007669"/>
    <property type="project" value="UniProtKB-SubCell"/>
</dbReference>
<evidence type="ECO:0000256" key="3">
    <source>
        <dbReference type="ARBA" id="ARBA00022692"/>
    </source>
</evidence>